<evidence type="ECO:0000313" key="2">
    <source>
        <dbReference type="Proteomes" id="UP001180481"/>
    </source>
</evidence>
<proteinExistence type="predicted"/>
<reference evidence="1" key="1">
    <citation type="submission" date="2023-09" db="EMBL/GenBank/DDBJ databases">
        <title>Flavobacterium sp. 20NA77.7 isolated from freshwater.</title>
        <authorList>
            <person name="Le V."/>
            <person name="Ko S.-R."/>
            <person name="Ahn C.-Y."/>
            <person name="Oh H.-M."/>
        </authorList>
    </citation>
    <scope>NUCLEOTIDE SEQUENCE</scope>
    <source>
        <strain evidence="1">20NA77.7</strain>
    </source>
</reference>
<dbReference type="Proteomes" id="UP001180481">
    <property type="component" value="Chromosome"/>
</dbReference>
<dbReference type="RefSeq" id="WP_309531725.1">
    <property type="nucleotide sequence ID" value="NZ_CP133721.1"/>
</dbReference>
<evidence type="ECO:0000313" key="1">
    <source>
        <dbReference type="EMBL" id="WMW77350.1"/>
    </source>
</evidence>
<gene>
    <name evidence="1" type="ORF">RF683_07590</name>
</gene>
<organism evidence="1 2">
    <name type="scientific">Flavobacterium nakdongensis</name>
    <dbReference type="NCBI Taxonomy" id="3073563"/>
    <lineage>
        <taxon>Bacteria</taxon>
        <taxon>Pseudomonadati</taxon>
        <taxon>Bacteroidota</taxon>
        <taxon>Flavobacteriia</taxon>
        <taxon>Flavobacteriales</taxon>
        <taxon>Flavobacteriaceae</taxon>
        <taxon>Flavobacterium</taxon>
    </lineage>
</organism>
<keyword evidence="2" id="KW-1185">Reference proteome</keyword>
<dbReference type="EMBL" id="CP133721">
    <property type="protein sequence ID" value="WMW77350.1"/>
    <property type="molecule type" value="Genomic_DNA"/>
</dbReference>
<name>A0ABY9RAI5_9FLAO</name>
<accession>A0ABY9RAI5</accession>
<protein>
    <submittedName>
        <fullName evidence="1">Uncharacterized protein</fullName>
    </submittedName>
</protein>
<sequence length="78" mass="9319">MSKKIKLIWDFRGPSALQTAQHHAIHLNEYLIIENYSLKLTGFETIDEFYSTAYIIVEENDMLKFRDALKPHRGEWYE</sequence>